<dbReference type="EMBL" id="CP051677">
    <property type="protein sequence ID" value="QJD79874.1"/>
    <property type="molecule type" value="Genomic_DNA"/>
</dbReference>
<proteinExistence type="predicted"/>
<gene>
    <name evidence="2" type="ORF">HH216_16715</name>
</gene>
<keyword evidence="3" id="KW-1185">Reference proteome</keyword>
<reference evidence="2 3" key="1">
    <citation type="submission" date="2020-04" db="EMBL/GenBank/DDBJ databases">
        <title>Genome sequencing of novel species.</title>
        <authorList>
            <person name="Heo J."/>
            <person name="Kim S.-J."/>
            <person name="Kim J.-S."/>
            <person name="Hong S.-B."/>
            <person name="Kwon S.-W."/>
        </authorList>
    </citation>
    <scope>NUCLEOTIDE SEQUENCE [LARGE SCALE GENOMIC DNA]</scope>
    <source>
        <strain evidence="2 3">CJU-R4</strain>
    </source>
</reference>
<dbReference type="RefSeq" id="WP_169551835.1">
    <property type="nucleotide sequence ID" value="NZ_CP051677.1"/>
</dbReference>
<feature type="region of interest" description="Disordered" evidence="1">
    <location>
        <begin position="1"/>
        <end position="47"/>
    </location>
</feature>
<evidence type="ECO:0000313" key="3">
    <source>
        <dbReference type="Proteomes" id="UP000501128"/>
    </source>
</evidence>
<evidence type="ECO:0000256" key="1">
    <source>
        <dbReference type="SAM" id="MobiDB-lite"/>
    </source>
</evidence>
<feature type="compositionally biased region" description="Acidic residues" evidence="1">
    <location>
        <begin position="27"/>
        <end position="37"/>
    </location>
</feature>
<dbReference type="Proteomes" id="UP000501128">
    <property type="component" value="Chromosome"/>
</dbReference>
<name>A0A7L5DN16_9BACT</name>
<dbReference type="KEGG" id="srho:HH216_16715"/>
<protein>
    <submittedName>
        <fullName evidence="2">Uncharacterized protein</fullName>
    </submittedName>
</protein>
<evidence type="ECO:0000313" key="2">
    <source>
        <dbReference type="EMBL" id="QJD79874.1"/>
    </source>
</evidence>
<organism evidence="2 3">
    <name type="scientific">Spirosoma rhododendri</name>
    <dbReference type="NCBI Taxonomy" id="2728024"/>
    <lineage>
        <taxon>Bacteria</taxon>
        <taxon>Pseudomonadati</taxon>
        <taxon>Bacteroidota</taxon>
        <taxon>Cytophagia</taxon>
        <taxon>Cytophagales</taxon>
        <taxon>Cytophagaceae</taxon>
        <taxon>Spirosoma</taxon>
    </lineage>
</organism>
<accession>A0A7L5DN16</accession>
<dbReference type="AlphaFoldDB" id="A0A7L5DN16"/>
<feature type="compositionally biased region" description="Basic and acidic residues" evidence="1">
    <location>
        <begin position="38"/>
        <end position="47"/>
    </location>
</feature>
<sequence length="47" mass="5275">MTDTNQDPEKDEVNEPETDNVVHDDLLADEDGDVDNLVEDRDYTAPA</sequence>